<keyword evidence="3" id="KW-1185">Reference proteome</keyword>
<dbReference type="AlphaFoldDB" id="A0A3A1YHD2"/>
<dbReference type="RefSeq" id="WP_119534440.1">
    <property type="nucleotide sequence ID" value="NZ_NRJF01000061.1"/>
</dbReference>
<dbReference type="SUPFAM" id="SSF53474">
    <property type="entry name" value="alpha/beta-Hydrolases"/>
    <property type="match status" value="1"/>
</dbReference>
<evidence type="ECO:0008006" key="4">
    <source>
        <dbReference type="Google" id="ProtNLM"/>
    </source>
</evidence>
<dbReference type="Gene3D" id="3.40.50.1820">
    <property type="entry name" value="alpha/beta hydrolase"/>
    <property type="match status" value="1"/>
</dbReference>
<organism evidence="2 3">
    <name type="scientific">Psittacicella gerlachiana</name>
    <dbReference type="NCBI Taxonomy" id="2028574"/>
    <lineage>
        <taxon>Bacteria</taxon>
        <taxon>Pseudomonadati</taxon>
        <taxon>Pseudomonadota</taxon>
        <taxon>Gammaproteobacteria</taxon>
        <taxon>Pasteurellales</taxon>
        <taxon>Psittacicellaceae</taxon>
        <taxon>Psittacicella</taxon>
    </lineage>
</organism>
<dbReference type="Proteomes" id="UP000265964">
    <property type="component" value="Unassembled WGS sequence"/>
</dbReference>
<evidence type="ECO:0000313" key="2">
    <source>
        <dbReference type="EMBL" id="RIY36470.1"/>
    </source>
</evidence>
<feature type="region of interest" description="Disordered" evidence="1">
    <location>
        <begin position="16"/>
        <end position="59"/>
    </location>
</feature>
<name>A0A3A1YHD2_9GAMM</name>
<sequence length="399" mass="45663">MAKKTDDLESKLLLETVSTLGQDKQPRQTKSTEQTKSTKQTKLNKQEQQSNRKNLAQNSLGEEAKAQITRAEHKSRPQKAKPRFWLKPEEFLVQQQQKLKQSTKDFINQVLLARIEVPQELEQVTALLTQLNASSQPQAQVLAQELEQTWRLTVLCLLTDYTYTPKMTPAGFIDISSSVEELSRLNLSPEDLVLPEANFKVRVFKKDPQIWREEFPRYYICFKGTDFYSWQDWKNNFQQALGVESQYYQQAVKLGKKVKLSPIKEQVYGIGHSLGGGLAAVFACVAQVKTTTFNAAGVHPHTLESDQDQDLIEAIYLPGEWLQELQEFKYAKENIFGTGKDFKWETGLPTPLGEVKAIELEVGVTPLDKHFSFVLNRGFRRKLKACLQECADYLEELNI</sequence>
<dbReference type="OrthoDB" id="9762420at2"/>
<accession>A0A3A1YHD2</accession>
<proteinExistence type="predicted"/>
<evidence type="ECO:0000313" key="3">
    <source>
        <dbReference type="Proteomes" id="UP000265964"/>
    </source>
</evidence>
<comment type="caution">
    <text evidence="2">The sequence shown here is derived from an EMBL/GenBank/DDBJ whole genome shotgun (WGS) entry which is preliminary data.</text>
</comment>
<dbReference type="InterPro" id="IPR029058">
    <property type="entry name" value="AB_hydrolase_fold"/>
</dbReference>
<evidence type="ECO:0000256" key="1">
    <source>
        <dbReference type="SAM" id="MobiDB-lite"/>
    </source>
</evidence>
<dbReference type="EMBL" id="NRJF01000061">
    <property type="protein sequence ID" value="RIY36470.1"/>
    <property type="molecule type" value="Genomic_DNA"/>
</dbReference>
<gene>
    <name evidence="2" type="ORF">CKF59_02665</name>
</gene>
<dbReference type="Pfam" id="PF26363">
    <property type="entry name" value="Phospholipase-like"/>
    <property type="match status" value="1"/>
</dbReference>
<protein>
    <recommendedName>
        <fullName evidence="4">Fungal lipase-like domain-containing protein</fullName>
    </recommendedName>
</protein>
<reference evidence="2 3" key="1">
    <citation type="submission" date="2017-08" db="EMBL/GenBank/DDBJ databases">
        <title>Reclassification of Bisgaard taxon 37 and 44.</title>
        <authorList>
            <person name="Christensen H."/>
        </authorList>
    </citation>
    <scope>NUCLEOTIDE SEQUENCE [LARGE SCALE GENOMIC DNA]</scope>
    <source>
        <strain evidence="2 3">EEAB3T1</strain>
    </source>
</reference>
<feature type="compositionally biased region" description="Polar residues" evidence="1">
    <location>
        <begin position="46"/>
        <end position="59"/>
    </location>
</feature>
<feature type="compositionally biased region" description="Low complexity" evidence="1">
    <location>
        <begin position="28"/>
        <end position="41"/>
    </location>
</feature>